<gene>
    <name evidence="2" type="ORF">NDES1114_LOCUS7729</name>
</gene>
<evidence type="ECO:0000256" key="1">
    <source>
        <dbReference type="SAM" id="MobiDB-lite"/>
    </source>
</evidence>
<protein>
    <submittedName>
        <fullName evidence="2">Uncharacterized protein</fullName>
    </submittedName>
</protein>
<feature type="compositionally biased region" description="Low complexity" evidence="1">
    <location>
        <begin position="162"/>
        <end position="176"/>
    </location>
</feature>
<feature type="compositionally biased region" description="Low complexity" evidence="1">
    <location>
        <begin position="1"/>
        <end position="17"/>
    </location>
</feature>
<accession>A0A7S1PVW2</accession>
<dbReference type="AlphaFoldDB" id="A0A7S1PVW2"/>
<name>A0A7S1PVW2_NEODS</name>
<dbReference type="EMBL" id="HBGF01011586">
    <property type="protein sequence ID" value="CAD9101987.1"/>
    <property type="molecule type" value="Transcribed_RNA"/>
</dbReference>
<feature type="region of interest" description="Disordered" evidence="1">
    <location>
        <begin position="1"/>
        <end position="22"/>
    </location>
</feature>
<reference evidence="2" key="1">
    <citation type="submission" date="2021-01" db="EMBL/GenBank/DDBJ databases">
        <authorList>
            <person name="Corre E."/>
            <person name="Pelletier E."/>
            <person name="Niang G."/>
            <person name="Scheremetjew M."/>
            <person name="Finn R."/>
            <person name="Kale V."/>
            <person name="Holt S."/>
            <person name="Cochrane G."/>
            <person name="Meng A."/>
            <person name="Brown T."/>
            <person name="Cohen L."/>
        </authorList>
    </citation>
    <scope>NUCLEOTIDE SEQUENCE</scope>
    <source>
        <strain evidence="2">CCAP 1951/1</strain>
    </source>
</reference>
<sequence length="236" mass="24266">METPPASTGASSAATTPHTQRDAYARAAVITSREMAAGARAATQHASTAARMGVGRAAILRPLGAEVQKARRLFDDVRNISERVLAIGDTLTEIEREATRLEIAKRRRAMLADVCSAVQAAKSVQKAHQQTAVAPAAANAPAPAPVNAPVPATESTEANRPAESNSAEKAATAASETEADEKPSTENETTEDAVDANDEAAAPAAPAAEDDEDNAGAETPAADDDTDQTSEDSRAA</sequence>
<organism evidence="2">
    <name type="scientific">Neobodo designis</name>
    <name type="common">Flagellated protozoan</name>
    <name type="synonym">Bodo designis</name>
    <dbReference type="NCBI Taxonomy" id="312471"/>
    <lineage>
        <taxon>Eukaryota</taxon>
        <taxon>Discoba</taxon>
        <taxon>Euglenozoa</taxon>
        <taxon>Kinetoplastea</taxon>
        <taxon>Metakinetoplastina</taxon>
        <taxon>Neobodonida</taxon>
        <taxon>Neobodo</taxon>
    </lineage>
</organism>
<feature type="compositionally biased region" description="Acidic residues" evidence="1">
    <location>
        <begin position="208"/>
        <end position="230"/>
    </location>
</feature>
<feature type="region of interest" description="Disordered" evidence="1">
    <location>
        <begin position="132"/>
        <end position="236"/>
    </location>
</feature>
<evidence type="ECO:0000313" key="2">
    <source>
        <dbReference type="EMBL" id="CAD9101987.1"/>
    </source>
</evidence>
<feature type="compositionally biased region" description="Low complexity" evidence="1">
    <location>
        <begin position="132"/>
        <end position="141"/>
    </location>
</feature>
<proteinExistence type="predicted"/>
<feature type="compositionally biased region" description="Acidic residues" evidence="1">
    <location>
        <begin position="188"/>
        <end position="198"/>
    </location>
</feature>